<accession>A0ABR2V3F4</accession>
<dbReference type="Proteomes" id="UP001408356">
    <property type="component" value="Unassembled WGS sequence"/>
</dbReference>
<dbReference type="Gene3D" id="3.80.10.10">
    <property type="entry name" value="Ribonuclease Inhibitor"/>
    <property type="match status" value="2"/>
</dbReference>
<dbReference type="EMBL" id="JARVKF010000190">
    <property type="protein sequence ID" value="KAK9421251.1"/>
    <property type="molecule type" value="Genomic_DNA"/>
</dbReference>
<sequence>MSRAALPQDIVLLLVQELTFRIDFSTLFQCSLVSRRVASLALEQLYGMHELSPIHGAETFSLTKLARLWKSILLSSIGQTAYPYCTYVQSLSLGSYGSLLEDIWNNKAAHLLEPQDELKQFLVFRGNQKFKKTRNHVMPVFDFQQSMIEAGEAISAYVKQVADQTETSVALVHLEASMIPANILPIWLARLPSLRSLQLQDGSALTAEAASAIAKWCPKFSEFRCFLCQGPGVDENVANFLLNLRPNTLQCFEVISYNDIGEQTLTALNAHAESLQTLTLGSLPGDVMSSLNVLPACTALESISLESQRHNPCDLAGNEKVLKEIVAWIGGCKNLRRLTLTNIRDSLLITKDVLNSPDVHLHTLDLQGFSSHGEEVDTAAWTALAQQDSLDDLTIGGLDGMPDALIVHETPALTESICQLGGLKVLDLRRASVRAIELRRMIMALPRLTSLGFGGDWIDDQILESIGTLQHLKILLVNALSIFTFDALKSFAERLDLERQRGIVVEINNQLGNYKFNAHQEAWFFEHFTTKLEGRIDIGVFKDPDEAHESDFSSDSE</sequence>
<reference evidence="1 2" key="1">
    <citation type="journal article" date="2024" name="J. Plant Pathol.">
        <title>Sequence and assembly of the genome of Seiridium unicorne, isolate CBS 538.82, causal agent of cypress canker disease.</title>
        <authorList>
            <person name="Scali E."/>
            <person name="Rocca G.D."/>
            <person name="Danti R."/>
            <person name="Garbelotto M."/>
            <person name="Barberini S."/>
            <person name="Baroncelli R."/>
            <person name="Emiliani G."/>
        </authorList>
    </citation>
    <scope>NUCLEOTIDE SEQUENCE [LARGE SCALE GENOMIC DNA]</scope>
    <source>
        <strain evidence="1 2">BM-138-508</strain>
    </source>
</reference>
<name>A0ABR2V3F4_9PEZI</name>
<dbReference type="InterPro" id="IPR032675">
    <property type="entry name" value="LRR_dom_sf"/>
</dbReference>
<protein>
    <recommendedName>
        <fullName evidence="3">F-box domain-containing protein</fullName>
    </recommendedName>
</protein>
<comment type="caution">
    <text evidence="1">The sequence shown here is derived from an EMBL/GenBank/DDBJ whole genome shotgun (WGS) entry which is preliminary data.</text>
</comment>
<evidence type="ECO:0000313" key="2">
    <source>
        <dbReference type="Proteomes" id="UP001408356"/>
    </source>
</evidence>
<proteinExistence type="predicted"/>
<gene>
    <name evidence="1" type="ORF">SUNI508_05789</name>
</gene>
<evidence type="ECO:0008006" key="3">
    <source>
        <dbReference type="Google" id="ProtNLM"/>
    </source>
</evidence>
<keyword evidence="2" id="KW-1185">Reference proteome</keyword>
<organism evidence="1 2">
    <name type="scientific">Seiridium unicorne</name>
    <dbReference type="NCBI Taxonomy" id="138068"/>
    <lineage>
        <taxon>Eukaryota</taxon>
        <taxon>Fungi</taxon>
        <taxon>Dikarya</taxon>
        <taxon>Ascomycota</taxon>
        <taxon>Pezizomycotina</taxon>
        <taxon>Sordariomycetes</taxon>
        <taxon>Xylariomycetidae</taxon>
        <taxon>Amphisphaeriales</taxon>
        <taxon>Sporocadaceae</taxon>
        <taxon>Seiridium</taxon>
    </lineage>
</organism>
<evidence type="ECO:0000313" key="1">
    <source>
        <dbReference type="EMBL" id="KAK9421251.1"/>
    </source>
</evidence>
<dbReference type="SUPFAM" id="SSF52047">
    <property type="entry name" value="RNI-like"/>
    <property type="match status" value="1"/>
</dbReference>